<evidence type="ECO:0000313" key="4">
    <source>
        <dbReference type="EMBL" id="WVZ51514.1"/>
    </source>
</evidence>
<dbReference type="Proteomes" id="UP001341281">
    <property type="component" value="Chromosome 01"/>
</dbReference>
<feature type="compositionally biased region" description="Pro residues" evidence="3">
    <location>
        <begin position="248"/>
        <end position="266"/>
    </location>
</feature>
<name>A0AAQ3PRS9_PASNO</name>
<feature type="non-terminal residue" evidence="4">
    <location>
        <position position="266"/>
    </location>
</feature>
<dbReference type="EMBL" id="CP144745">
    <property type="protein sequence ID" value="WVZ51514.1"/>
    <property type="molecule type" value="Genomic_DNA"/>
</dbReference>
<dbReference type="PANTHER" id="PTHR43180:SF55">
    <property type="entry name" value="ALCOHOL DEHYDROGENASE-LIKE PROTEIN"/>
    <property type="match status" value="1"/>
</dbReference>
<dbReference type="AlphaFoldDB" id="A0AAQ3PRS9"/>
<evidence type="ECO:0000313" key="5">
    <source>
        <dbReference type="Proteomes" id="UP001341281"/>
    </source>
</evidence>
<keyword evidence="5" id="KW-1185">Reference proteome</keyword>
<accession>A0AAQ3PRS9</accession>
<evidence type="ECO:0000256" key="2">
    <source>
        <dbReference type="ARBA" id="ARBA00023002"/>
    </source>
</evidence>
<protein>
    <submittedName>
        <fullName evidence="4">Uncharacterized protein</fullName>
    </submittedName>
</protein>
<sequence>LTLEGKVATLITGGPSGLGKGAARESQELGPKARFLHCDVTTAVDATVVWRRRLDVMHNSASVLGPAVPGHVVDRQPRPGAVRCRHVRERAWDVDGHIKHATCVMAPPVGGRAGAGSIPCMTSISCVLVGLGMYSYAVSKFAGCRGDHHGRRRSRHSICANCISPCAAPMPTVVGQSSVLLADGADEAHVETVIRGLGATCEAVDMGAYLSPTASTETCPCFLCHPLPPLAHLASLERHHDASAATGIPPPPPPSTPPPVNPALLE</sequence>
<dbReference type="PRINTS" id="PR00081">
    <property type="entry name" value="GDHRDH"/>
</dbReference>
<dbReference type="InterPro" id="IPR002347">
    <property type="entry name" value="SDR_fam"/>
</dbReference>
<dbReference type="SUPFAM" id="SSF51735">
    <property type="entry name" value="NAD(P)-binding Rossmann-fold domains"/>
    <property type="match status" value="1"/>
</dbReference>
<dbReference type="InterPro" id="IPR036291">
    <property type="entry name" value="NAD(P)-bd_dom_sf"/>
</dbReference>
<feature type="region of interest" description="Disordered" evidence="3">
    <location>
        <begin position="241"/>
        <end position="266"/>
    </location>
</feature>
<evidence type="ECO:0000256" key="1">
    <source>
        <dbReference type="ARBA" id="ARBA00006484"/>
    </source>
</evidence>
<dbReference type="PANTHER" id="PTHR43180">
    <property type="entry name" value="3-OXOACYL-(ACYL-CARRIER-PROTEIN) REDUCTASE (AFU_ORTHOLOGUE AFUA_6G11210)"/>
    <property type="match status" value="1"/>
</dbReference>
<dbReference type="GO" id="GO:0016491">
    <property type="term" value="F:oxidoreductase activity"/>
    <property type="evidence" value="ECO:0007669"/>
    <property type="project" value="UniProtKB-KW"/>
</dbReference>
<comment type="similarity">
    <text evidence="1">Belongs to the short-chain dehydrogenases/reductases (SDR) family.</text>
</comment>
<evidence type="ECO:0000256" key="3">
    <source>
        <dbReference type="SAM" id="MobiDB-lite"/>
    </source>
</evidence>
<gene>
    <name evidence="4" type="ORF">U9M48_002658</name>
</gene>
<dbReference type="Gene3D" id="3.40.50.720">
    <property type="entry name" value="NAD(P)-binding Rossmann-like Domain"/>
    <property type="match status" value="1"/>
</dbReference>
<proteinExistence type="inferred from homology"/>
<organism evidence="4 5">
    <name type="scientific">Paspalum notatum var. saurae</name>
    <dbReference type="NCBI Taxonomy" id="547442"/>
    <lineage>
        <taxon>Eukaryota</taxon>
        <taxon>Viridiplantae</taxon>
        <taxon>Streptophyta</taxon>
        <taxon>Embryophyta</taxon>
        <taxon>Tracheophyta</taxon>
        <taxon>Spermatophyta</taxon>
        <taxon>Magnoliopsida</taxon>
        <taxon>Liliopsida</taxon>
        <taxon>Poales</taxon>
        <taxon>Poaceae</taxon>
        <taxon>PACMAD clade</taxon>
        <taxon>Panicoideae</taxon>
        <taxon>Andropogonodae</taxon>
        <taxon>Paspaleae</taxon>
        <taxon>Paspalinae</taxon>
        <taxon>Paspalum</taxon>
    </lineage>
</organism>
<reference evidence="4 5" key="1">
    <citation type="submission" date="2024-02" db="EMBL/GenBank/DDBJ databases">
        <title>High-quality chromosome-scale genome assembly of Pensacola bahiagrass (Paspalum notatum Flugge var. saurae).</title>
        <authorList>
            <person name="Vega J.M."/>
            <person name="Podio M."/>
            <person name="Orjuela J."/>
            <person name="Siena L.A."/>
            <person name="Pessino S.C."/>
            <person name="Combes M.C."/>
            <person name="Mariac C."/>
            <person name="Albertini E."/>
            <person name="Pupilli F."/>
            <person name="Ortiz J.P.A."/>
            <person name="Leblanc O."/>
        </authorList>
    </citation>
    <scope>NUCLEOTIDE SEQUENCE [LARGE SCALE GENOMIC DNA]</scope>
    <source>
        <strain evidence="4">R1</strain>
        <tissue evidence="4">Leaf</tissue>
    </source>
</reference>
<keyword evidence="2" id="KW-0560">Oxidoreductase</keyword>